<dbReference type="Pfam" id="PF23076">
    <property type="entry name" value="PH_FT_C"/>
    <property type="match status" value="1"/>
</dbReference>
<feature type="domain" description="PH" evidence="1">
    <location>
        <begin position="317"/>
        <end position="428"/>
    </location>
</feature>
<dbReference type="EMBL" id="NAJO01000008">
    <property type="protein sequence ID" value="OQO10766.1"/>
    <property type="molecule type" value="Genomic_DNA"/>
</dbReference>
<comment type="caution">
    <text evidence="3">The sequence shown here is derived from an EMBL/GenBank/DDBJ whole genome shotgun (WGS) entry which is preliminary data.</text>
</comment>
<gene>
    <name evidence="3" type="ORF">B0A48_04066</name>
</gene>
<evidence type="ECO:0000313" key="3">
    <source>
        <dbReference type="EMBL" id="OQO10766.1"/>
    </source>
</evidence>
<dbReference type="InterPro" id="IPR057081">
    <property type="entry name" value="PH_N"/>
</dbReference>
<evidence type="ECO:0000259" key="2">
    <source>
        <dbReference type="Pfam" id="PF23076"/>
    </source>
</evidence>
<sequence>MAANQRTLIRLGQDAEDVASGLTLFRDALPSQAAHLTTVISELFAISSVLRRIDAAQADPRQEPSFYRIENDLRIVCPSLRLTLEDAFHMFGRERERPTAMVWDDLEHRMRDEEGAAFGERLGWVHDYLDEMLAELDGFASAHLEVLRRRMGTLLETQEVARVALRRPSSSCKYVCLDALLEHDCEDQVLNLAKNQKAARTARPGAQRYISYRHVESTTSPISATNSWDYVERFPPPVPEVPLSPTFTSSSSQTLGSSHTSYSNYGFAPVISGPPPMPSHWALDVFDGNCPVSPFKTGHGSDTTSCHGTQNSEALHRLLDDGYIMVSEIDFDRAAVQVRLYWRPVDNRTRILYMTKSSRSQDLLYCVPLTQLRAIRKDATLQLCRASSRDGHLKLWAKLNFVFYERMVLFYSTFVAMKRQDSQDPLPTALIEDLDLREKQEFGGVIRDRDLRHALRLFRDTNSGVVRLEASALRGPREGVPIWTAFITRYSFDPDWMALESGGIVTMAALKPPPYVFLAGYGLVRNRHGDYILQFDTTDDAADFVRTWSGVCRNSKR</sequence>
<dbReference type="OrthoDB" id="5345571at2759"/>
<dbReference type="Pfam" id="PF23074">
    <property type="entry name" value="PH_FT_N"/>
    <property type="match status" value="1"/>
</dbReference>
<name>A0A1V8THD1_9PEZI</name>
<accession>A0A1V8THD1</accession>
<evidence type="ECO:0000313" key="4">
    <source>
        <dbReference type="Proteomes" id="UP000192596"/>
    </source>
</evidence>
<dbReference type="Proteomes" id="UP000192596">
    <property type="component" value="Unassembled WGS sequence"/>
</dbReference>
<reference evidence="4" key="1">
    <citation type="submission" date="2017-03" db="EMBL/GenBank/DDBJ databases">
        <title>Genomes of endolithic fungi from Antarctica.</title>
        <authorList>
            <person name="Coleine C."/>
            <person name="Masonjones S."/>
            <person name="Stajich J.E."/>
        </authorList>
    </citation>
    <scope>NUCLEOTIDE SEQUENCE [LARGE SCALE GENOMIC DNA]</scope>
    <source>
        <strain evidence="4">CCFEE 5527</strain>
    </source>
</reference>
<dbReference type="InterPro" id="IPR057082">
    <property type="entry name" value="PH_C"/>
</dbReference>
<keyword evidence="4" id="KW-1185">Reference proteome</keyword>
<dbReference type="AlphaFoldDB" id="A0A1V8THD1"/>
<feature type="domain" description="PH" evidence="2">
    <location>
        <begin position="440"/>
        <end position="550"/>
    </location>
</feature>
<organism evidence="3 4">
    <name type="scientific">Cryoendolithus antarcticus</name>
    <dbReference type="NCBI Taxonomy" id="1507870"/>
    <lineage>
        <taxon>Eukaryota</taxon>
        <taxon>Fungi</taxon>
        <taxon>Dikarya</taxon>
        <taxon>Ascomycota</taxon>
        <taxon>Pezizomycotina</taxon>
        <taxon>Dothideomycetes</taxon>
        <taxon>Dothideomycetidae</taxon>
        <taxon>Cladosporiales</taxon>
        <taxon>Cladosporiaceae</taxon>
        <taxon>Cryoendolithus</taxon>
    </lineage>
</organism>
<dbReference type="InParanoid" id="A0A1V8THD1"/>
<protein>
    <submittedName>
        <fullName evidence="3">Uncharacterized protein</fullName>
    </submittedName>
</protein>
<proteinExistence type="predicted"/>
<evidence type="ECO:0000259" key="1">
    <source>
        <dbReference type="Pfam" id="PF23074"/>
    </source>
</evidence>